<name>A3ILK5_9CHRO</name>
<evidence type="ECO:0008006" key="4">
    <source>
        <dbReference type="Google" id="ProtNLM"/>
    </source>
</evidence>
<dbReference type="EMBL" id="AAXW01000005">
    <property type="protein sequence ID" value="EAZ92656.1"/>
    <property type="molecule type" value="Genomic_DNA"/>
</dbReference>
<dbReference type="eggNOG" id="COG1807">
    <property type="taxonomic scope" value="Bacteria"/>
</dbReference>
<proteinExistence type="predicted"/>
<evidence type="ECO:0000313" key="3">
    <source>
        <dbReference type="Proteomes" id="UP000003781"/>
    </source>
</evidence>
<protein>
    <recommendedName>
        <fullName evidence="4">Glycosyltransferase RgtA/B/C/D-like domain-containing protein</fullName>
    </recommendedName>
</protein>
<feature type="transmembrane region" description="Helical" evidence="1">
    <location>
        <begin position="397"/>
        <end position="416"/>
    </location>
</feature>
<keyword evidence="3" id="KW-1185">Reference proteome</keyword>
<keyword evidence="1" id="KW-1133">Transmembrane helix</keyword>
<evidence type="ECO:0000256" key="1">
    <source>
        <dbReference type="SAM" id="Phobius"/>
    </source>
</evidence>
<reference evidence="2 3" key="1">
    <citation type="submission" date="2007-03" db="EMBL/GenBank/DDBJ databases">
        <authorList>
            <person name="Stal L."/>
            <person name="Ferriera S."/>
            <person name="Johnson J."/>
            <person name="Kravitz S."/>
            <person name="Beeson K."/>
            <person name="Sutton G."/>
            <person name="Rogers Y.-H."/>
            <person name="Friedman R."/>
            <person name="Frazier M."/>
            <person name="Venter J.C."/>
        </authorList>
    </citation>
    <scope>NUCLEOTIDE SEQUENCE [LARGE SCALE GENOMIC DNA]</scope>
    <source>
        <strain evidence="2 3">CCY0110</strain>
    </source>
</reference>
<feature type="transmembrane region" description="Helical" evidence="1">
    <location>
        <begin position="180"/>
        <end position="198"/>
    </location>
</feature>
<accession>A3ILK5</accession>
<keyword evidence="1" id="KW-0812">Transmembrane</keyword>
<feature type="transmembrane region" description="Helical" evidence="1">
    <location>
        <begin position="228"/>
        <end position="245"/>
    </location>
</feature>
<dbReference type="RefSeq" id="WP_008274225.1">
    <property type="nucleotide sequence ID" value="NZ_AAXW01000005.1"/>
</dbReference>
<dbReference type="Proteomes" id="UP000003781">
    <property type="component" value="Unassembled WGS sequence"/>
</dbReference>
<evidence type="ECO:0000313" key="2">
    <source>
        <dbReference type="EMBL" id="EAZ92656.1"/>
    </source>
</evidence>
<feature type="transmembrane region" description="Helical" evidence="1">
    <location>
        <begin position="337"/>
        <end position="355"/>
    </location>
</feature>
<feature type="transmembrane region" description="Helical" evidence="1">
    <location>
        <begin position="423"/>
        <end position="440"/>
    </location>
</feature>
<keyword evidence="1" id="KW-0472">Membrane</keyword>
<dbReference type="AlphaFoldDB" id="A3ILK5"/>
<comment type="caution">
    <text evidence="2">The sequence shown here is derived from an EMBL/GenBank/DDBJ whole genome shotgun (WGS) entry which is preliminary data.</text>
</comment>
<feature type="transmembrane region" description="Helical" evidence="1">
    <location>
        <begin position="15"/>
        <end position="34"/>
    </location>
</feature>
<feature type="transmembrane region" description="Helical" evidence="1">
    <location>
        <begin position="367"/>
        <end position="385"/>
    </location>
</feature>
<dbReference type="OrthoDB" id="420023at2"/>
<feature type="transmembrane region" description="Helical" evidence="1">
    <location>
        <begin position="205"/>
        <end position="222"/>
    </location>
</feature>
<gene>
    <name evidence="2" type="ORF">CY0110_23856</name>
</gene>
<feature type="transmembrane region" description="Helical" evidence="1">
    <location>
        <begin position="257"/>
        <end position="278"/>
    </location>
</feature>
<feature type="transmembrane region" description="Helical" evidence="1">
    <location>
        <begin position="126"/>
        <end position="146"/>
    </location>
</feature>
<sequence>MGLKYLRFERFPKQFLFIFLVIIYYIIGFCLINKTSITSDESAYIGAAYAYTQGLGLNQEHPLFFKLINSLIISVFFPDYNLEVPTINIISGEESIEARLAAFNLGYNLLMENAKNFHQLLFSLRLPYLIFNSFIFVWFYLYTFIFKKIPSQISLVFAILYTFSPSFYSHSFLIAFDVSVSIYALLSVLTLIIIYDTVINSNNLLAFHFLVFTICLFIALNAKFSNLILLPITLGTYIFIAIFLFKKKKTQRLIQFSLFGVFSLLIQALLISLMYRWAFGNLPNQSLIDNLWAYIDGIKMNLSTAGGIREPFWNGQFVSMTSLGYLTKIFWFKENPGLFIVGLFLVSILIYKISFQKIVSKDYINKQTLPLIILGSAYPLIYFWLTKDSRFIIGYRYFYPIILFIYLLIASLTVILKHKWQKYVLLGVLNLYVYLGILGINQSLSYVNPLWTQEKWKLADDSTINWGQETEHGVKYLLSRNLLPKDNNNVITYQLFGVNMGFVQYLDLLSKIQDYPINIESYYAPPRFNPESEVISQLPYQYLLIDSTVKQKIYAQKETNPIAAKNWKLLINNQPIYSRNDTIFIYKLS</sequence>
<organism evidence="2 3">
    <name type="scientific">Crocosphaera chwakensis CCY0110</name>
    <dbReference type="NCBI Taxonomy" id="391612"/>
    <lineage>
        <taxon>Bacteria</taxon>
        <taxon>Bacillati</taxon>
        <taxon>Cyanobacteriota</taxon>
        <taxon>Cyanophyceae</taxon>
        <taxon>Oscillatoriophycideae</taxon>
        <taxon>Chroococcales</taxon>
        <taxon>Aphanothecaceae</taxon>
        <taxon>Crocosphaera</taxon>
        <taxon>Crocosphaera chwakensis</taxon>
    </lineage>
</organism>